<feature type="compositionally biased region" description="Polar residues" evidence="1">
    <location>
        <begin position="93"/>
        <end position="103"/>
    </location>
</feature>
<feature type="region of interest" description="Disordered" evidence="1">
    <location>
        <begin position="93"/>
        <end position="121"/>
    </location>
</feature>
<dbReference type="Proteomes" id="UP000279259">
    <property type="component" value="Unassembled WGS sequence"/>
</dbReference>
<organism evidence="2 3">
    <name type="scientific">Saitozyma podzolica</name>
    <dbReference type="NCBI Taxonomy" id="1890683"/>
    <lineage>
        <taxon>Eukaryota</taxon>
        <taxon>Fungi</taxon>
        <taxon>Dikarya</taxon>
        <taxon>Basidiomycota</taxon>
        <taxon>Agaricomycotina</taxon>
        <taxon>Tremellomycetes</taxon>
        <taxon>Tremellales</taxon>
        <taxon>Trimorphomycetaceae</taxon>
        <taxon>Saitozyma</taxon>
    </lineage>
</organism>
<dbReference type="EMBL" id="RSCD01000020">
    <property type="protein sequence ID" value="RSH85490.1"/>
    <property type="molecule type" value="Genomic_DNA"/>
</dbReference>
<reference evidence="2 3" key="1">
    <citation type="submission" date="2018-11" db="EMBL/GenBank/DDBJ databases">
        <title>Genome sequence of Saitozyma podzolica DSM 27192.</title>
        <authorList>
            <person name="Aliyu H."/>
            <person name="Gorte O."/>
            <person name="Ochsenreither K."/>
        </authorList>
    </citation>
    <scope>NUCLEOTIDE SEQUENCE [LARGE SCALE GENOMIC DNA]</scope>
    <source>
        <strain evidence="2 3">DSM 27192</strain>
    </source>
</reference>
<proteinExistence type="predicted"/>
<accession>A0A427Y310</accession>
<keyword evidence="3" id="KW-1185">Reference proteome</keyword>
<gene>
    <name evidence="2" type="ORF">EHS25_004886</name>
</gene>
<feature type="region of interest" description="Disordered" evidence="1">
    <location>
        <begin position="135"/>
        <end position="178"/>
    </location>
</feature>
<evidence type="ECO:0000313" key="2">
    <source>
        <dbReference type="EMBL" id="RSH85490.1"/>
    </source>
</evidence>
<comment type="caution">
    <text evidence="2">The sequence shown here is derived from an EMBL/GenBank/DDBJ whole genome shotgun (WGS) entry which is preliminary data.</text>
</comment>
<protein>
    <submittedName>
        <fullName evidence="2">Uncharacterized protein</fullName>
    </submittedName>
</protein>
<name>A0A427Y310_9TREE</name>
<evidence type="ECO:0000313" key="3">
    <source>
        <dbReference type="Proteomes" id="UP000279259"/>
    </source>
</evidence>
<dbReference type="AlphaFoldDB" id="A0A427Y310"/>
<dbReference type="OrthoDB" id="5410365at2759"/>
<evidence type="ECO:0000256" key="1">
    <source>
        <dbReference type="SAM" id="MobiDB-lite"/>
    </source>
</evidence>
<sequence>MAASDKFLLLDPKNCLPSQHITVLLGRVCENPNRPVADYFPQDPTPFYRSSAAPFDVVSRSTSLVFGNSITSVARIHLDELLSLERQKSMSETANWTTQSASGQVARRGRQPVHGHGVRDPRQRVVQDRRLGGVGTRVQGGHQQGARQGYPLSRGRAGGTAGPRGRVAQAERQVGGMERDVCRGEHRRRPVPAAGAQGEDPVEAAGGEITFRWDLDIPGVGDRMFGANDDEYDIQEVEEWDACMAGGLADDEMRDIVLSPGADAAEPQDGNIVVSLGLP</sequence>